<feature type="region of interest" description="Disordered" evidence="1">
    <location>
        <begin position="1"/>
        <end position="73"/>
    </location>
</feature>
<organism evidence="2 3">
    <name type="scientific">Streptomyces sviceus (strain ATCC 29083 / DSM 924 / JCM 4929 / NBRC 13980 / NCIMB 11184 / NRRL 5439 / UC 5370)</name>
    <dbReference type="NCBI Taxonomy" id="463191"/>
    <lineage>
        <taxon>Bacteria</taxon>
        <taxon>Bacillati</taxon>
        <taxon>Actinomycetota</taxon>
        <taxon>Actinomycetes</taxon>
        <taxon>Kitasatosporales</taxon>
        <taxon>Streptomycetaceae</taxon>
        <taxon>Streptomyces</taxon>
    </lineage>
</organism>
<feature type="compositionally biased region" description="Low complexity" evidence="1">
    <location>
        <begin position="1"/>
        <end position="11"/>
    </location>
</feature>
<dbReference type="EMBL" id="CM000951">
    <property type="protein sequence ID" value="EDY56791.1"/>
    <property type="molecule type" value="Genomic_DNA"/>
</dbReference>
<feature type="compositionally biased region" description="Pro residues" evidence="1">
    <location>
        <begin position="15"/>
        <end position="25"/>
    </location>
</feature>
<reference evidence="2" key="1">
    <citation type="submission" date="2009-10" db="EMBL/GenBank/DDBJ databases">
        <title>The genome sequence of Streptomyces sviceus strain ATCC 29083.</title>
        <authorList>
            <consortium name="The Broad Institute Genome Sequencing Platform"/>
            <consortium name="Broad Institute Microbial Sequencing Center"/>
            <person name="Fischbach M."/>
            <person name="Godfrey P."/>
            <person name="Ward D."/>
            <person name="Young S."/>
            <person name="Zeng Q."/>
            <person name="Koehrsen M."/>
            <person name="Alvarado L."/>
            <person name="Berlin A.M."/>
            <person name="Bochicchio J."/>
            <person name="Borenstein D."/>
            <person name="Chapman S.B."/>
            <person name="Chen Z."/>
            <person name="Engels R."/>
            <person name="Freedman E."/>
            <person name="Gellesch M."/>
            <person name="Goldberg J."/>
            <person name="Griggs A."/>
            <person name="Gujja S."/>
            <person name="Heilman E.R."/>
            <person name="Heiman D.I."/>
            <person name="Hepburn T.A."/>
            <person name="Howarth C."/>
            <person name="Jen D."/>
            <person name="Larson L."/>
            <person name="Lewis B."/>
            <person name="Mehta T."/>
            <person name="Park D."/>
            <person name="Pearson M."/>
            <person name="Richards J."/>
            <person name="Roberts A."/>
            <person name="Saif S."/>
            <person name="Shea T.D."/>
            <person name="Shenoy N."/>
            <person name="Sisk P."/>
            <person name="Stolte C."/>
            <person name="Sykes S.N."/>
            <person name="Thomson T."/>
            <person name="Walk T."/>
            <person name="White J."/>
            <person name="Yandava C."/>
            <person name="Straight P."/>
            <person name="Clardy J."/>
            <person name="Hung D."/>
            <person name="Kolter R."/>
            <person name="Mekalanos J."/>
            <person name="Walker S."/>
            <person name="Walsh C.T."/>
            <person name="Wieland-Brown L.C."/>
            <person name="Haas B."/>
            <person name="Nusbaum C."/>
            <person name="Birren B."/>
        </authorList>
    </citation>
    <scope>NUCLEOTIDE SEQUENCE [LARGE SCALE GENOMIC DNA]</scope>
    <source>
        <strain evidence="2">ATCC 29083</strain>
    </source>
</reference>
<sequence length="154" mass="16117">MSRAVSTAARSRPARTPPRSPPPVARGPRHRREPAPMATDEPGVSISGGVHGSTFAIGSHAHAESHHGTAPRRDETAEALLTAVRELREDLTRLRATDETAALDTALAETEEEIVTTGQAGPTRRERLRALLDDSQALVGLVASAGAVAGLLGL</sequence>
<accession>B5HVD6</accession>
<dbReference type="Proteomes" id="UP000002785">
    <property type="component" value="Chromosome"/>
</dbReference>
<evidence type="ECO:0000256" key="1">
    <source>
        <dbReference type="SAM" id="MobiDB-lite"/>
    </source>
</evidence>
<name>B5HVD6_STRX2</name>
<gene>
    <name evidence="2" type="ORF">SSEG_09174</name>
</gene>
<dbReference type="AlphaFoldDB" id="B5HVD6"/>
<dbReference type="eggNOG" id="ENOG502ZV3W">
    <property type="taxonomic scope" value="Bacteria"/>
</dbReference>
<dbReference type="HOGENOM" id="CLU_143553_0_0_11"/>
<protein>
    <submittedName>
        <fullName evidence="2">Uncharacterized protein</fullName>
    </submittedName>
</protein>
<evidence type="ECO:0000313" key="3">
    <source>
        <dbReference type="Proteomes" id="UP000002785"/>
    </source>
</evidence>
<feature type="compositionally biased region" description="Basic and acidic residues" evidence="1">
    <location>
        <begin position="61"/>
        <end position="73"/>
    </location>
</feature>
<keyword evidence="3" id="KW-1185">Reference proteome</keyword>
<proteinExistence type="predicted"/>
<evidence type="ECO:0000313" key="2">
    <source>
        <dbReference type="EMBL" id="EDY56791.1"/>
    </source>
</evidence>